<reference evidence="2" key="1">
    <citation type="submission" date="2021-02" db="EMBL/GenBank/DDBJ databases">
        <authorList>
            <person name="Dougan E. K."/>
            <person name="Rhodes N."/>
            <person name="Thang M."/>
            <person name="Chan C."/>
        </authorList>
    </citation>
    <scope>NUCLEOTIDE SEQUENCE</scope>
</reference>
<proteinExistence type="predicted"/>
<feature type="region of interest" description="Disordered" evidence="1">
    <location>
        <begin position="331"/>
        <end position="392"/>
    </location>
</feature>
<feature type="compositionally biased region" description="Low complexity" evidence="1">
    <location>
        <begin position="144"/>
        <end position="173"/>
    </location>
</feature>
<protein>
    <submittedName>
        <fullName evidence="2">Uncharacterized protein</fullName>
    </submittedName>
</protein>
<feature type="compositionally biased region" description="Polar residues" evidence="1">
    <location>
        <begin position="102"/>
        <end position="116"/>
    </location>
</feature>
<dbReference type="AlphaFoldDB" id="A0A813LM06"/>
<name>A0A813LM06_POLGL</name>
<feature type="compositionally biased region" description="Low complexity" evidence="1">
    <location>
        <begin position="331"/>
        <end position="340"/>
    </location>
</feature>
<evidence type="ECO:0000256" key="1">
    <source>
        <dbReference type="SAM" id="MobiDB-lite"/>
    </source>
</evidence>
<comment type="caution">
    <text evidence="2">The sequence shown here is derived from an EMBL/GenBank/DDBJ whole genome shotgun (WGS) entry which is preliminary data.</text>
</comment>
<gene>
    <name evidence="2" type="ORF">PGLA2088_LOCUS48831</name>
</gene>
<feature type="region of interest" description="Disordered" evidence="1">
    <location>
        <begin position="1"/>
        <end position="43"/>
    </location>
</feature>
<feature type="compositionally biased region" description="Low complexity" evidence="1">
    <location>
        <begin position="9"/>
        <end position="19"/>
    </location>
</feature>
<feature type="non-terminal residue" evidence="2">
    <location>
        <position position="392"/>
    </location>
</feature>
<dbReference type="Proteomes" id="UP000626109">
    <property type="component" value="Unassembled WGS sequence"/>
</dbReference>
<dbReference type="EMBL" id="CAJNNW010036793">
    <property type="protein sequence ID" value="CAE8737584.1"/>
    <property type="molecule type" value="Genomic_DNA"/>
</dbReference>
<feature type="region of interest" description="Disordered" evidence="1">
    <location>
        <begin position="102"/>
        <end position="173"/>
    </location>
</feature>
<evidence type="ECO:0000313" key="2">
    <source>
        <dbReference type="EMBL" id="CAE8737584.1"/>
    </source>
</evidence>
<sequence>ARTYVTCGSSSSACCPSSARHTSSSPPPEVSRQLRMSPSGSLVAPTIIRSACPHSPSPSPGSTRTQEVWRREALIAASSGARQRLQLGQSSLQSAAMSARTFSTRSSTQMPMTSRRPSACAASWPSPCGGRSSQPPPWPGVLSGGPPIVMGSSSSSSFLASPPSRQSVHSPPVSVVPPGVSGQAWTAAIRSTSPASAGHGFLQPGSSSPKVGLVMRQQSCGTPGPGTIAGRQHANGFPRAVVLRQHSAVSVSAGSERATVLLRQSTDGHLSPVLRQFSGATPWSRQTSTAYSNAGSWRLISTASDGRQIAQLPPSFRAENQPQDLFHEEATTQGRSTTQGEQEEEETEPGSPQSCMVRSPHQRARGILRAHSEDEATLLEGVGSQTVSLSRT</sequence>
<evidence type="ECO:0000313" key="3">
    <source>
        <dbReference type="Proteomes" id="UP000626109"/>
    </source>
</evidence>
<feature type="compositionally biased region" description="Polar residues" evidence="1">
    <location>
        <begin position="383"/>
        <end position="392"/>
    </location>
</feature>
<feature type="non-terminal residue" evidence="2">
    <location>
        <position position="1"/>
    </location>
</feature>
<organism evidence="2 3">
    <name type="scientific">Polarella glacialis</name>
    <name type="common">Dinoflagellate</name>
    <dbReference type="NCBI Taxonomy" id="89957"/>
    <lineage>
        <taxon>Eukaryota</taxon>
        <taxon>Sar</taxon>
        <taxon>Alveolata</taxon>
        <taxon>Dinophyceae</taxon>
        <taxon>Suessiales</taxon>
        <taxon>Suessiaceae</taxon>
        <taxon>Polarella</taxon>
    </lineage>
</organism>
<accession>A0A813LM06</accession>